<comment type="caution">
    <text evidence="4">The sequence shown here is derived from an EMBL/GenBank/DDBJ whole genome shotgun (WGS) entry which is preliminary data.</text>
</comment>
<feature type="domain" description="DUF1996" evidence="3">
    <location>
        <begin position="40"/>
        <end position="309"/>
    </location>
</feature>
<dbReference type="InterPro" id="IPR018535">
    <property type="entry name" value="DUF1996"/>
</dbReference>
<sequence length="545" mass="60359">MHKYHWVNTALIAAFILYPKLCEAFWRLPCRGRSGIARMDPIVQPGKISDHVHAIHGASSKYQKQSVDLEPEYHFAFTVDQESLQQSNCTSCAITQDKSAYWAPALYFRYANGSTTLVDQVGGMLAQFDMLIQHSRYYFLNGENIKSFPNNFRMIAGDTHQRNFTWPVPDPPKSDWAGAQVSQFALQQKGIGFNCLNYNIQPEPSLYRHYLPDKAYLDAHCVDGVRFELMFPSCWNGKDVDTPDHKSHMAYPDLVMTGNCPNGFQTRLASLFYETIWNTYAFKDDEGEFIISNGDPTGFGYHGDFMQGWNPHTLQQAIDTCTSLTGLVQDCPVFDLQDEDTQCQCHFEVPDELKNEDPYWNVNGLPGNVPVQYGPEYATTGYSYSPSTTPASVPSLGPTIGSSAMFATPAPLTMTVSLLDAYGKNVVNSQDEPKTTSKPAPPKSPASKPAASTLITQSEIEYEVVSFEQDIVVVLGDNGSTMSTASGTPSAIGTLMVTTSTIVTSIVTPSAATEDQVVKRRHSRHLRPPAHNHGHRRGYNRAVGG</sequence>
<reference evidence="4 5" key="1">
    <citation type="journal article" date="2015" name="Environ. Microbiol.">
        <title>Metagenome sequence of Elaphomyces granulatus from sporocarp tissue reveals Ascomycota ectomycorrhizal fingerprints of genome expansion and a Proteobacteria-rich microbiome.</title>
        <authorList>
            <person name="Quandt C.A."/>
            <person name="Kohler A."/>
            <person name="Hesse C.N."/>
            <person name="Sharpton T.J."/>
            <person name="Martin F."/>
            <person name="Spatafora J.W."/>
        </authorList>
    </citation>
    <scope>NUCLEOTIDE SEQUENCE [LARGE SCALE GENOMIC DNA]</scope>
    <source>
        <strain evidence="4 5">OSC145934</strain>
    </source>
</reference>
<feature type="region of interest" description="Disordered" evidence="1">
    <location>
        <begin position="428"/>
        <end position="451"/>
    </location>
</feature>
<feature type="chain" id="PRO_5012895611" description="DUF1996 domain-containing protein" evidence="2">
    <location>
        <begin position="25"/>
        <end position="545"/>
    </location>
</feature>
<name>A0A232LNZ3_9EURO</name>
<feature type="compositionally biased region" description="Basic residues" evidence="1">
    <location>
        <begin position="522"/>
        <end position="539"/>
    </location>
</feature>
<dbReference type="Pfam" id="PF09362">
    <property type="entry name" value="DUF1996"/>
    <property type="match status" value="1"/>
</dbReference>
<feature type="region of interest" description="Disordered" evidence="1">
    <location>
        <begin position="522"/>
        <end position="545"/>
    </location>
</feature>
<feature type="signal peptide" evidence="2">
    <location>
        <begin position="1"/>
        <end position="24"/>
    </location>
</feature>
<dbReference type="AlphaFoldDB" id="A0A232LNZ3"/>
<evidence type="ECO:0000256" key="1">
    <source>
        <dbReference type="SAM" id="MobiDB-lite"/>
    </source>
</evidence>
<accession>A0A232LNZ3</accession>
<dbReference type="OrthoDB" id="74764at2759"/>
<evidence type="ECO:0000259" key="3">
    <source>
        <dbReference type="Pfam" id="PF09362"/>
    </source>
</evidence>
<dbReference type="PANTHER" id="PTHR43662:SF7">
    <property type="entry name" value="DUF1996 DOMAIN-CONTAINING PROTEIN"/>
    <property type="match status" value="1"/>
</dbReference>
<gene>
    <name evidence="4" type="ORF">Egran_06390</name>
</gene>
<dbReference type="PANTHER" id="PTHR43662">
    <property type="match status" value="1"/>
</dbReference>
<dbReference type="Proteomes" id="UP000243515">
    <property type="component" value="Unassembled WGS sequence"/>
</dbReference>
<keyword evidence="5" id="KW-1185">Reference proteome</keyword>
<protein>
    <recommendedName>
        <fullName evidence="3">DUF1996 domain-containing protein</fullName>
    </recommendedName>
</protein>
<evidence type="ECO:0000313" key="5">
    <source>
        <dbReference type="Proteomes" id="UP000243515"/>
    </source>
</evidence>
<organism evidence="4 5">
    <name type="scientific">Elaphomyces granulatus</name>
    <dbReference type="NCBI Taxonomy" id="519963"/>
    <lineage>
        <taxon>Eukaryota</taxon>
        <taxon>Fungi</taxon>
        <taxon>Dikarya</taxon>
        <taxon>Ascomycota</taxon>
        <taxon>Pezizomycotina</taxon>
        <taxon>Eurotiomycetes</taxon>
        <taxon>Eurotiomycetidae</taxon>
        <taxon>Eurotiales</taxon>
        <taxon>Elaphomycetaceae</taxon>
        <taxon>Elaphomyces</taxon>
    </lineage>
</organism>
<dbReference type="EMBL" id="NPHW01006390">
    <property type="protein sequence ID" value="OXV05842.1"/>
    <property type="molecule type" value="Genomic_DNA"/>
</dbReference>
<proteinExistence type="predicted"/>
<evidence type="ECO:0000313" key="4">
    <source>
        <dbReference type="EMBL" id="OXV05842.1"/>
    </source>
</evidence>
<keyword evidence="2" id="KW-0732">Signal</keyword>
<evidence type="ECO:0000256" key="2">
    <source>
        <dbReference type="SAM" id="SignalP"/>
    </source>
</evidence>